<dbReference type="SUPFAM" id="SSF46894">
    <property type="entry name" value="C-terminal effector domain of the bipartite response regulators"/>
    <property type="match status" value="1"/>
</dbReference>
<dbReference type="EMBL" id="LIWG01000009">
    <property type="protein sequence ID" value="MBE3608525.1"/>
    <property type="molecule type" value="Genomic_DNA"/>
</dbReference>
<comment type="caution">
    <text evidence="6">The sequence shown here is derived from an EMBL/GenBank/DDBJ whole genome shotgun (WGS) entry which is preliminary data.</text>
</comment>
<dbReference type="PROSITE" id="PS50043">
    <property type="entry name" value="HTH_LUXR_2"/>
    <property type="match status" value="1"/>
</dbReference>
<feature type="domain" description="HTH luxR-type" evidence="4">
    <location>
        <begin position="143"/>
        <end position="208"/>
    </location>
</feature>
<dbReference type="InterPro" id="IPR016032">
    <property type="entry name" value="Sig_transdc_resp-reg_C-effctor"/>
</dbReference>
<accession>A0AAW3ZTP1</accession>
<sequence>MKIVLLTQNRSLQNLWQGYALAKDIKFVSSKRDFLSALNQEDPDIAIVDVATIKGSASEFMLEIFDFCAKLRILFIANEPKFAQGKALLTLGAKGYANSHMQEIHVNDAIKTIQEDKAWLYPEFIQEMITEMTSGQKNDLEVNESSLANLSEREKEMAQLIYEGLSNQKISEQTGITLRTVKAHTASIYNKLGVKDRIGLVLLMQKNS</sequence>
<dbReference type="Gene3D" id="3.40.50.2300">
    <property type="match status" value="1"/>
</dbReference>
<keyword evidence="7" id="KW-1185">Reference proteome</keyword>
<dbReference type="InterPro" id="IPR036388">
    <property type="entry name" value="WH-like_DNA-bd_sf"/>
</dbReference>
<keyword evidence="1" id="KW-0805">Transcription regulation</keyword>
<dbReference type="EMBL" id="JADBHS010000006">
    <property type="protein sequence ID" value="MBE2986334.1"/>
    <property type="molecule type" value="Genomic_DNA"/>
</dbReference>
<dbReference type="InterPro" id="IPR000792">
    <property type="entry name" value="Tscrpt_reg_LuxR_C"/>
</dbReference>
<name>A0AAW3ZTP1_9BACT</name>
<evidence type="ECO:0000313" key="7">
    <source>
        <dbReference type="Proteomes" id="UP000650616"/>
    </source>
</evidence>
<dbReference type="Proteomes" id="UP001318760">
    <property type="component" value="Unassembled WGS sequence"/>
</dbReference>
<protein>
    <submittedName>
        <fullName evidence="6">Response regulator transcription factor</fullName>
    </submittedName>
</protein>
<evidence type="ECO:0000313" key="5">
    <source>
        <dbReference type="EMBL" id="MBE2986334.1"/>
    </source>
</evidence>
<dbReference type="PANTHER" id="PTHR44688">
    <property type="entry name" value="DNA-BINDING TRANSCRIPTIONAL ACTIVATOR DEVR_DOSR"/>
    <property type="match status" value="1"/>
</dbReference>
<dbReference type="Pfam" id="PF00196">
    <property type="entry name" value="GerE"/>
    <property type="match status" value="1"/>
</dbReference>
<evidence type="ECO:0000256" key="3">
    <source>
        <dbReference type="ARBA" id="ARBA00023163"/>
    </source>
</evidence>
<evidence type="ECO:0000256" key="2">
    <source>
        <dbReference type="ARBA" id="ARBA00023125"/>
    </source>
</evidence>
<evidence type="ECO:0000259" key="4">
    <source>
        <dbReference type="PROSITE" id="PS50043"/>
    </source>
</evidence>
<dbReference type="SMART" id="SM00421">
    <property type="entry name" value="HTH_LUXR"/>
    <property type="match status" value="1"/>
</dbReference>
<dbReference type="Gene3D" id="1.10.10.10">
    <property type="entry name" value="Winged helix-like DNA-binding domain superfamily/Winged helix DNA-binding domain"/>
    <property type="match status" value="1"/>
</dbReference>
<evidence type="ECO:0000256" key="1">
    <source>
        <dbReference type="ARBA" id="ARBA00023015"/>
    </source>
</evidence>
<dbReference type="GO" id="GO:0003677">
    <property type="term" value="F:DNA binding"/>
    <property type="evidence" value="ECO:0007669"/>
    <property type="project" value="UniProtKB-KW"/>
</dbReference>
<evidence type="ECO:0000313" key="8">
    <source>
        <dbReference type="Proteomes" id="UP001318760"/>
    </source>
</evidence>
<reference evidence="6 7" key="1">
    <citation type="submission" date="2015-08" db="EMBL/GenBank/DDBJ databases">
        <title>Comparative genomics of the Campylobacter concisus group.</title>
        <authorList>
            <person name="Yee E."/>
            <person name="Chapman M.H."/>
            <person name="Huynh S."/>
            <person name="Bono J.L."/>
            <person name="On S.L."/>
            <person name="St Leger J."/>
            <person name="Foster G."/>
            <person name="Parker C.T."/>
            <person name="Miller W.G."/>
        </authorList>
    </citation>
    <scope>NUCLEOTIDE SEQUENCE [LARGE SCALE GENOMIC DNA]</scope>
    <source>
        <strain evidence="6 7">RM9337</strain>
    </source>
</reference>
<dbReference type="Proteomes" id="UP000650616">
    <property type="component" value="Unassembled WGS sequence"/>
</dbReference>
<dbReference type="PANTHER" id="PTHR44688:SF16">
    <property type="entry name" value="DNA-BINDING TRANSCRIPTIONAL ACTIVATOR DEVR_DOSR"/>
    <property type="match status" value="1"/>
</dbReference>
<dbReference type="PROSITE" id="PS00622">
    <property type="entry name" value="HTH_LUXR_1"/>
    <property type="match status" value="1"/>
</dbReference>
<evidence type="ECO:0000313" key="6">
    <source>
        <dbReference type="EMBL" id="MBE3608525.1"/>
    </source>
</evidence>
<dbReference type="CDD" id="cd06170">
    <property type="entry name" value="LuxR_C_like"/>
    <property type="match status" value="1"/>
</dbReference>
<dbReference type="PRINTS" id="PR00038">
    <property type="entry name" value="HTHLUXR"/>
</dbReference>
<reference evidence="5 8" key="2">
    <citation type="submission" date="2020-10" db="EMBL/GenBank/DDBJ databases">
        <title>Campylobacter californiensis sp. nov. isolated from cattle and feral swine in California.</title>
        <authorList>
            <person name="Miller W.G."/>
        </authorList>
    </citation>
    <scope>NUCLEOTIDE SEQUENCE [LARGE SCALE GENOMIC DNA]</scope>
    <source>
        <strain evidence="5 8">RM12919</strain>
    </source>
</reference>
<organism evidence="6 7">
    <name type="scientific">Campylobacter californiensis</name>
    <dbReference type="NCBI Taxonomy" id="1032243"/>
    <lineage>
        <taxon>Bacteria</taxon>
        <taxon>Pseudomonadati</taxon>
        <taxon>Campylobacterota</taxon>
        <taxon>Epsilonproteobacteria</taxon>
        <taxon>Campylobacterales</taxon>
        <taxon>Campylobacteraceae</taxon>
        <taxon>Campylobacter</taxon>
    </lineage>
</organism>
<gene>
    <name evidence="5" type="ORF">CCAL12919_04210</name>
    <name evidence="6" type="ORF">CCAL9337_07275</name>
</gene>
<dbReference type="GO" id="GO:0006355">
    <property type="term" value="P:regulation of DNA-templated transcription"/>
    <property type="evidence" value="ECO:0007669"/>
    <property type="project" value="InterPro"/>
</dbReference>
<keyword evidence="2" id="KW-0238">DNA-binding</keyword>
<dbReference type="RefSeq" id="WP_170016753.1">
    <property type="nucleotide sequence ID" value="NZ_CP012545.1"/>
</dbReference>
<proteinExistence type="predicted"/>
<keyword evidence="3" id="KW-0804">Transcription</keyword>
<dbReference type="AlphaFoldDB" id="A0AAW3ZTP1"/>